<dbReference type="OrthoDB" id="6647082at2"/>
<keyword evidence="2" id="KW-0812">Transmembrane</keyword>
<dbReference type="EMBL" id="AUSW01000025">
    <property type="protein sequence ID" value="ERL55712.1"/>
    <property type="molecule type" value="Genomic_DNA"/>
</dbReference>
<proteinExistence type="predicted"/>
<dbReference type="STRING" id="1354303.M917_1449"/>
<dbReference type="AlphaFoldDB" id="U4T3D6"/>
<dbReference type="Proteomes" id="UP000016761">
    <property type="component" value="Unassembled WGS sequence"/>
</dbReference>
<dbReference type="RefSeq" id="WP_021814093.1">
    <property type="nucleotide sequence ID" value="NZ_AUSW01000025.1"/>
</dbReference>
<feature type="compositionally biased region" description="Polar residues" evidence="1">
    <location>
        <begin position="271"/>
        <end position="283"/>
    </location>
</feature>
<gene>
    <name evidence="3" type="ORF">M917_1449</name>
</gene>
<keyword evidence="2" id="KW-1133">Transmembrane helix</keyword>
<organism evidence="3 4">
    <name type="scientific">Psychrobacter aquaticus CMS 56</name>
    <dbReference type="NCBI Taxonomy" id="1354303"/>
    <lineage>
        <taxon>Bacteria</taxon>
        <taxon>Pseudomonadati</taxon>
        <taxon>Pseudomonadota</taxon>
        <taxon>Gammaproteobacteria</taxon>
        <taxon>Moraxellales</taxon>
        <taxon>Moraxellaceae</taxon>
        <taxon>Psychrobacter</taxon>
    </lineage>
</organism>
<keyword evidence="4" id="KW-1185">Reference proteome</keyword>
<evidence type="ECO:0000256" key="2">
    <source>
        <dbReference type="SAM" id="Phobius"/>
    </source>
</evidence>
<dbReference type="eggNOG" id="ENOG50340IS">
    <property type="taxonomic scope" value="Bacteria"/>
</dbReference>
<evidence type="ECO:0000256" key="1">
    <source>
        <dbReference type="SAM" id="MobiDB-lite"/>
    </source>
</evidence>
<reference evidence="3 4" key="1">
    <citation type="journal article" date="2013" name="Genome Announc.">
        <title>Draft Genome Sequence of Psychrobacter aquaticus Strain CMS 56T, Isolated from a Cyanobacterial Mat Sample Collected from Water Bodies in the McMurdo Dry Valley Region of Antarctica.</title>
        <authorList>
            <person name="Reddy G.S."/>
            <person name="Ara S."/>
            <person name="Singh A."/>
            <person name="Kumar Pinnaka A."/>
            <person name="Shivaji S."/>
        </authorList>
    </citation>
    <scope>NUCLEOTIDE SEQUENCE [LARGE SCALE GENOMIC DNA]</scope>
    <source>
        <strain evidence="3 4">CMS 56</strain>
    </source>
</reference>
<sequence>MSINSESLSEGPSALQQRRQATVFLLRLQWLVIFLLIVALLWVYISQQRFQHHVNERLQSHEQVVSRLDEMDDRLFALSQQTLPEPSSAASSQSQAQNQLDLLRLQMQAAGRLLADNNDSAAIDLLRGLHWQLSQSSNEIAPALTLVIKQNLVKDIERLQARSAQPSPWQLQNLAIQNIQDFLHSHEQAMNASAQSKNSSLTRRQLAIHEVIMTLNLASQASNMREQEQLIGYLRQAREQLQTLIPQTLTPQTLSPQESASQAATAQTSTDNNVQTKSSPTNITEVIDRLDRLIANAPKPTPLLTTQILDRPQR</sequence>
<dbReference type="PATRIC" id="fig|1354303.4.peg.1431"/>
<feature type="region of interest" description="Disordered" evidence="1">
    <location>
        <begin position="249"/>
        <end position="283"/>
    </location>
</feature>
<comment type="caution">
    <text evidence="3">The sequence shown here is derived from an EMBL/GenBank/DDBJ whole genome shotgun (WGS) entry which is preliminary data.</text>
</comment>
<evidence type="ECO:0000313" key="4">
    <source>
        <dbReference type="Proteomes" id="UP000016761"/>
    </source>
</evidence>
<protein>
    <submittedName>
        <fullName evidence="3">Uncharacterized protein</fullName>
    </submittedName>
</protein>
<accession>U4T3D6</accession>
<feature type="compositionally biased region" description="Low complexity" evidence="1">
    <location>
        <begin position="249"/>
        <end position="270"/>
    </location>
</feature>
<keyword evidence="2" id="KW-0472">Membrane</keyword>
<evidence type="ECO:0000313" key="3">
    <source>
        <dbReference type="EMBL" id="ERL55712.1"/>
    </source>
</evidence>
<name>U4T3D6_9GAMM</name>
<feature type="transmembrane region" description="Helical" evidence="2">
    <location>
        <begin position="21"/>
        <end position="45"/>
    </location>
</feature>